<evidence type="ECO:0000256" key="1">
    <source>
        <dbReference type="SAM" id="Phobius"/>
    </source>
</evidence>
<keyword evidence="3" id="KW-1185">Reference proteome</keyword>
<dbReference type="EMBL" id="MU842856">
    <property type="protein sequence ID" value="KAK2030050.1"/>
    <property type="molecule type" value="Genomic_DNA"/>
</dbReference>
<gene>
    <name evidence="2" type="ORF">LX32DRAFT_338136</name>
</gene>
<accession>A0AAD9HJ39</accession>
<keyword evidence="1" id="KW-0812">Transmembrane</keyword>
<dbReference type="Proteomes" id="UP001232148">
    <property type="component" value="Unassembled WGS sequence"/>
</dbReference>
<name>A0AAD9HJ39_9PEZI</name>
<organism evidence="2 3">
    <name type="scientific">Colletotrichum zoysiae</name>
    <dbReference type="NCBI Taxonomy" id="1216348"/>
    <lineage>
        <taxon>Eukaryota</taxon>
        <taxon>Fungi</taxon>
        <taxon>Dikarya</taxon>
        <taxon>Ascomycota</taxon>
        <taxon>Pezizomycotina</taxon>
        <taxon>Sordariomycetes</taxon>
        <taxon>Hypocreomycetidae</taxon>
        <taxon>Glomerellales</taxon>
        <taxon>Glomerellaceae</taxon>
        <taxon>Colletotrichum</taxon>
        <taxon>Colletotrichum graminicola species complex</taxon>
    </lineage>
</organism>
<feature type="transmembrane region" description="Helical" evidence="1">
    <location>
        <begin position="72"/>
        <end position="92"/>
    </location>
</feature>
<keyword evidence="1" id="KW-1133">Transmembrane helix</keyword>
<evidence type="ECO:0000313" key="3">
    <source>
        <dbReference type="Proteomes" id="UP001232148"/>
    </source>
</evidence>
<keyword evidence="1" id="KW-0472">Membrane</keyword>
<comment type="caution">
    <text evidence="2">The sequence shown here is derived from an EMBL/GenBank/DDBJ whole genome shotgun (WGS) entry which is preliminary data.</text>
</comment>
<proteinExistence type="predicted"/>
<sequence>MLVCFHADPDVSLAHIRTARATFHDLRLGISSAMRKPSPLRDLSQLISLDILPYRWTGNAVLKMNPWCCPGLMLFCIVAASSLAVLILAVRYDAEHLRSKYRLLAILIESCWNPREIII</sequence>
<dbReference type="AlphaFoldDB" id="A0AAD9HJ39"/>
<reference evidence="2" key="1">
    <citation type="submission" date="2021-06" db="EMBL/GenBank/DDBJ databases">
        <title>Comparative genomics, transcriptomics and evolutionary studies reveal genomic signatures of adaptation to plant cell wall in hemibiotrophic fungi.</title>
        <authorList>
            <consortium name="DOE Joint Genome Institute"/>
            <person name="Baroncelli R."/>
            <person name="Diaz J.F."/>
            <person name="Benocci T."/>
            <person name="Peng M."/>
            <person name="Battaglia E."/>
            <person name="Haridas S."/>
            <person name="Andreopoulos W."/>
            <person name="Labutti K."/>
            <person name="Pangilinan J."/>
            <person name="Floch G.L."/>
            <person name="Makela M.R."/>
            <person name="Henrissat B."/>
            <person name="Grigoriev I.V."/>
            <person name="Crouch J.A."/>
            <person name="De Vries R.P."/>
            <person name="Sukno S.A."/>
            <person name="Thon M.R."/>
        </authorList>
    </citation>
    <scope>NUCLEOTIDE SEQUENCE</scope>
    <source>
        <strain evidence="2">MAFF235873</strain>
    </source>
</reference>
<protein>
    <submittedName>
        <fullName evidence="2">Uncharacterized protein</fullName>
    </submittedName>
</protein>
<evidence type="ECO:0000313" key="2">
    <source>
        <dbReference type="EMBL" id="KAK2030050.1"/>
    </source>
</evidence>